<protein>
    <submittedName>
        <fullName evidence="5">ABC transporter ATP-binding protein</fullName>
    </submittedName>
</protein>
<keyword evidence="1" id="KW-0813">Transport</keyword>
<dbReference type="Gene3D" id="3.40.50.300">
    <property type="entry name" value="P-loop containing nucleotide triphosphate hydrolases"/>
    <property type="match status" value="1"/>
</dbReference>
<dbReference type="RefSeq" id="WP_075062436.1">
    <property type="nucleotide sequence ID" value="NZ_LGCL01000020.1"/>
</dbReference>
<dbReference type="PATRIC" id="fig|1134406.4.peg.2862"/>
<dbReference type="Pfam" id="PF00005">
    <property type="entry name" value="ABC_tran"/>
    <property type="match status" value="1"/>
</dbReference>
<dbReference type="GO" id="GO:0005524">
    <property type="term" value="F:ATP binding"/>
    <property type="evidence" value="ECO:0007669"/>
    <property type="project" value="UniProtKB-KW"/>
</dbReference>
<dbReference type="InterPro" id="IPR027417">
    <property type="entry name" value="P-loop_NTPase"/>
</dbReference>
<dbReference type="PANTHER" id="PTHR42939">
    <property type="entry name" value="ABC TRANSPORTER ATP-BINDING PROTEIN ALBC-RELATED"/>
    <property type="match status" value="1"/>
</dbReference>
<keyword evidence="6" id="KW-1185">Reference proteome</keyword>
<evidence type="ECO:0000259" key="4">
    <source>
        <dbReference type="PROSITE" id="PS50893"/>
    </source>
</evidence>
<gene>
    <name evidence="5" type="ORF">ADN00_07845</name>
</gene>
<dbReference type="CDD" id="cd03230">
    <property type="entry name" value="ABC_DR_subfamily_A"/>
    <property type="match status" value="1"/>
</dbReference>
<keyword evidence="3 5" id="KW-0067">ATP-binding</keyword>
<evidence type="ECO:0000313" key="6">
    <source>
        <dbReference type="Proteomes" id="UP000050417"/>
    </source>
</evidence>
<dbReference type="AlphaFoldDB" id="A0A0P6XSB4"/>
<dbReference type="PROSITE" id="PS50893">
    <property type="entry name" value="ABC_TRANSPORTER_2"/>
    <property type="match status" value="1"/>
</dbReference>
<organism evidence="5 6">
    <name type="scientific">Ornatilinea apprima</name>
    <dbReference type="NCBI Taxonomy" id="1134406"/>
    <lineage>
        <taxon>Bacteria</taxon>
        <taxon>Bacillati</taxon>
        <taxon>Chloroflexota</taxon>
        <taxon>Anaerolineae</taxon>
        <taxon>Anaerolineales</taxon>
        <taxon>Anaerolineaceae</taxon>
        <taxon>Ornatilinea</taxon>
    </lineage>
</organism>
<evidence type="ECO:0000256" key="2">
    <source>
        <dbReference type="ARBA" id="ARBA00022741"/>
    </source>
</evidence>
<dbReference type="InterPro" id="IPR003439">
    <property type="entry name" value="ABC_transporter-like_ATP-bd"/>
</dbReference>
<dbReference type="GO" id="GO:0016887">
    <property type="term" value="F:ATP hydrolysis activity"/>
    <property type="evidence" value="ECO:0007669"/>
    <property type="project" value="InterPro"/>
</dbReference>
<dbReference type="SMART" id="SM00382">
    <property type="entry name" value="AAA"/>
    <property type="match status" value="1"/>
</dbReference>
<keyword evidence="2" id="KW-0547">Nucleotide-binding</keyword>
<dbReference type="Proteomes" id="UP000050417">
    <property type="component" value="Unassembled WGS sequence"/>
</dbReference>
<evidence type="ECO:0000313" key="5">
    <source>
        <dbReference type="EMBL" id="KPL78080.1"/>
    </source>
</evidence>
<sequence>MEILSVQNLNKHYPKFDLKNVSFSLEQGYIMGFIGRNGAGKTTTIKSIMRLVHPDSGTVAVMGKNFADEEFVCKQQIGLVLGQVSYYPTKKLSVIADVTRRFYPEWDANAFAGYLKRFDLDPDKTVKELSDGMRVKFALAMALSHNARLLILDEPTSGLDPVSRDDLLELFQELIENSERSILFSTQITSDLDKCADYITYIKNGEIIASTSRDDLVNSYKIVKGTRAQLTETLLPQLIGCKKNDFGFTALLRTDNLPNADGLEIAPADLESIMIHIEKE</sequence>
<feature type="domain" description="ABC transporter" evidence="4">
    <location>
        <begin position="1"/>
        <end position="229"/>
    </location>
</feature>
<proteinExistence type="predicted"/>
<evidence type="ECO:0000256" key="1">
    <source>
        <dbReference type="ARBA" id="ARBA00022448"/>
    </source>
</evidence>
<name>A0A0P6XSB4_9CHLR</name>
<dbReference type="SUPFAM" id="SSF52540">
    <property type="entry name" value="P-loop containing nucleoside triphosphate hydrolases"/>
    <property type="match status" value="1"/>
</dbReference>
<accession>A0A0P6XSB4</accession>
<reference evidence="5 6" key="1">
    <citation type="submission" date="2015-07" db="EMBL/GenBank/DDBJ databases">
        <title>Genome sequence of Ornatilinea apprima DSM 23815.</title>
        <authorList>
            <person name="Hemp J."/>
            <person name="Ward L.M."/>
            <person name="Pace L.A."/>
            <person name="Fischer W.W."/>
        </authorList>
    </citation>
    <scope>NUCLEOTIDE SEQUENCE [LARGE SCALE GENOMIC DNA]</scope>
    <source>
        <strain evidence="5 6">P3M-1</strain>
    </source>
</reference>
<dbReference type="STRING" id="1134406.ADN00_07845"/>
<evidence type="ECO:0000256" key="3">
    <source>
        <dbReference type="ARBA" id="ARBA00022840"/>
    </source>
</evidence>
<dbReference type="InterPro" id="IPR051782">
    <property type="entry name" value="ABC_Transporter_VariousFunc"/>
</dbReference>
<comment type="caution">
    <text evidence="5">The sequence shown here is derived from an EMBL/GenBank/DDBJ whole genome shotgun (WGS) entry which is preliminary data.</text>
</comment>
<dbReference type="PANTHER" id="PTHR42939:SF3">
    <property type="entry name" value="ABC TRANSPORTER ATP-BINDING COMPONENT"/>
    <property type="match status" value="1"/>
</dbReference>
<dbReference type="EMBL" id="LGCL01000020">
    <property type="protein sequence ID" value="KPL78080.1"/>
    <property type="molecule type" value="Genomic_DNA"/>
</dbReference>
<dbReference type="OrthoDB" id="9804819at2"/>
<dbReference type="InterPro" id="IPR003593">
    <property type="entry name" value="AAA+_ATPase"/>
</dbReference>